<dbReference type="SUPFAM" id="SSF101898">
    <property type="entry name" value="NHL repeat"/>
    <property type="match status" value="1"/>
</dbReference>
<dbReference type="KEGG" id="aagg:ETAA8_70020"/>
<dbReference type="OrthoDB" id="9177697at2"/>
<accession>A0A517YNN4</accession>
<dbReference type="AlphaFoldDB" id="A0A517YNN4"/>
<reference evidence="2 3" key="1">
    <citation type="submission" date="2019-02" db="EMBL/GenBank/DDBJ databases">
        <title>Deep-cultivation of Planctomycetes and their phenomic and genomic characterization uncovers novel biology.</title>
        <authorList>
            <person name="Wiegand S."/>
            <person name="Jogler M."/>
            <person name="Boedeker C."/>
            <person name="Pinto D."/>
            <person name="Vollmers J."/>
            <person name="Rivas-Marin E."/>
            <person name="Kohn T."/>
            <person name="Peeters S.H."/>
            <person name="Heuer A."/>
            <person name="Rast P."/>
            <person name="Oberbeckmann S."/>
            <person name="Bunk B."/>
            <person name="Jeske O."/>
            <person name="Meyerdierks A."/>
            <person name="Storesund J.E."/>
            <person name="Kallscheuer N."/>
            <person name="Luecker S."/>
            <person name="Lage O.M."/>
            <person name="Pohl T."/>
            <person name="Merkel B.J."/>
            <person name="Hornburger P."/>
            <person name="Mueller R.-W."/>
            <person name="Bruemmer F."/>
            <person name="Labrenz M."/>
            <person name="Spormann A.M."/>
            <person name="Op den Camp H."/>
            <person name="Overmann J."/>
            <person name="Amann R."/>
            <person name="Jetten M.S.M."/>
            <person name="Mascher T."/>
            <person name="Medema M.H."/>
            <person name="Devos D.P."/>
            <person name="Kaster A.-K."/>
            <person name="Ovreas L."/>
            <person name="Rohde M."/>
            <person name="Galperin M.Y."/>
            <person name="Jogler C."/>
        </authorList>
    </citation>
    <scope>NUCLEOTIDE SEQUENCE [LARGE SCALE GENOMIC DNA]</scope>
    <source>
        <strain evidence="2 3">ETA_A8</strain>
    </source>
</reference>
<gene>
    <name evidence="2" type="ORF">ETAA8_70020</name>
</gene>
<evidence type="ECO:0000256" key="1">
    <source>
        <dbReference type="SAM" id="SignalP"/>
    </source>
</evidence>
<keyword evidence="3" id="KW-1185">Reference proteome</keyword>
<dbReference type="RefSeq" id="WP_145099662.1">
    <property type="nucleotide sequence ID" value="NZ_CP036274.1"/>
</dbReference>
<evidence type="ECO:0000313" key="3">
    <source>
        <dbReference type="Proteomes" id="UP000315017"/>
    </source>
</evidence>
<keyword evidence="1" id="KW-0732">Signal</keyword>
<proteinExistence type="predicted"/>
<dbReference type="Proteomes" id="UP000315017">
    <property type="component" value="Chromosome"/>
</dbReference>
<evidence type="ECO:0000313" key="2">
    <source>
        <dbReference type="EMBL" id="QDU31842.1"/>
    </source>
</evidence>
<feature type="signal peptide" evidence="1">
    <location>
        <begin position="1"/>
        <end position="23"/>
    </location>
</feature>
<sequence length="350" mass="39646" precursor="true">MPAQTLARFVLAMAVVLSPAALGAEGDLQDSVLGKLATQLQPGRWEELQTENWNTEVFKAPQPSKGLDLMGWTDDAHWDPKTGQLLFMGLRQTRQFIAYHAPSNRWRVIPLPADHLAAGSPPQLSKFGHIYSRNAHDAERGHFYHMDHNAGGGIYRFDLTTEKWTKLPEGGSYLMTGVIEFFPPQNWLVNLGEKRDGLRVFDVELQKWQNLGPINVHGYHSLGRHNPLRHEVLFAGGNESKRALTRLTKAGKLENLKEFPEDLNIRFDKLTVDPLSGKYLILRTNEKRLLEYDSDSQQTRLVDDFTTTPWPFGRYDQPIATFVPELGITIWPANSKMQLYKHAAKPAAAE</sequence>
<organism evidence="2 3">
    <name type="scientific">Anatilimnocola aggregata</name>
    <dbReference type="NCBI Taxonomy" id="2528021"/>
    <lineage>
        <taxon>Bacteria</taxon>
        <taxon>Pseudomonadati</taxon>
        <taxon>Planctomycetota</taxon>
        <taxon>Planctomycetia</taxon>
        <taxon>Pirellulales</taxon>
        <taxon>Pirellulaceae</taxon>
        <taxon>Anatilimnocola</taxon>
    </lineage>
</organism>
<name>A0A517YNN4_9BACT</name>
<protein>
    <submittedName>
        <fullName evidence="2">Uncharacterized protein</fullName>
    </submittedName>
</protein>
<feature type="chain" id="PRO_5021770393" evidence="1">
    <location>
        <begin position="24"/>
        <end position="350"/>
    </location>
</feature>
<dbReference type="EMBL" id="CP036274">
    <property type="protein sequence ID" value="QDU31842.1"/>
    <property type="molecule type" value="Genomic_DNA"/>
</dbReference>